<dbReference type="Proteomes" id="UP001207468">
    <property type="component" value="Unassembled WGS sequence"/>
</dbReference>
<organism evidence="1 2">
    <name type="scientific">Russula earlei</name>
    <dbReference type="NCBI Taxonomy" id="71964"/>
    <lineage>
        <taxon>Eukaryota</taxon>
        <taxon>Fungi</taxon>
        <taxon>Dikarya</taxon>
        <taxon>Basidiomycota</taxon>
        <taxon>Agaricomycotina</taxon>
        <taxon>Agaricomycetes</taxon>
        <taxon>Russulales</taxon>
        <taxon>Russulaceae</taxon>
        <taxon>Russula</taxon>
    </lineage>
</organism>
<gene>
    <name evidence="1" type="ORF">F5148DRAFT_972268</name>
</gene>
<protein>
    <submittedName>
        <fullName evidence="1">GRIM-19</fullName>
    </submittedName>
</protein>
<name>A0ACC0UNP2_9AGAM</name>
<reference evidence="1" key="1">
    <citation type="submission" date="2021-03" db="EMBL/GenBank/DDBJ databases">
        <title>Evolutionary priming and transition to the ectomycorrhizal habit in an iconic lineage of mushroom-forming fungi: is preadaptation a requirement?</title>
        <authorList>
            <consortium name="DOE Joint Genome Institute"/>
            <person name="Looney B.P."/>
            <person name="Miyauchi S."/>
            <person name="Morin E."/>
            <person name="Drula E."/>
            <person name="Courty P.E."/>
            <person name="Chicoki N."/>
            <person name="Fauchery L."/>
            <person name="Kohler A."/>
            <person name="Kuo A."/>
            <person name="LaButti K."/>
            <person name="Pangilinan J."/>
            <person name="Lipzen A."/>
            <person name="Riley R."/>
            <person name="Andreopoulos W."/>
            <person name="He G."/>
            <person name="Johnson J."/>
            <person name="Barry K.W."/>
            <person name="Grigoriev I.V."/>
            <person name="Nagy L."/>
            <person name="Hibbett D."/>
            <person name="Henrissat B."/>
            <person name="Matheny P.B."/>
            <person name="Labbe J."/>
            <person name="Martin A.F."/>
        </authorList>
    </citation>
    <scope>NUCLEOTIDE SEQUENCE</scope>
    <source>
        <strain evidence="1">BPL698</strain>
    </source>
</reference>
<evidence type="ECO:0000313" key="2">
    <source>
        <dbReference type="Proteomes" id="UP001207468"/>
    </source>
</evidence>
<dbReference type="EMBL" id="JAGFNK010000002">
    <property type="protein sequence ID" value="KAI9513268.1"/>
    <property type="molecule type" value="Genomic_DNA"/>
</dbReference>
<evidence type="ECO:0000313" key="1">
    <source>
        <dbReference type="EMBL" id="KAI9513268.1"/>
    </source>
</evidence>
<accession>A0ACC0UNP2</accession>
<keyword evidence="2" id="KW-1185">Reference proteome</keyword>
<comment type="caution">
    <text evidence="1">The sequence shown here is derived from an EMBL/GenBank/DDBJ whole genome shotgun (WGS) entry which is preliminary data.</text>
</comment>
<proteinExistence type="predicted"/>
<sequence>MPPVGGFEAIRYKRNLPLRGPSGLAILGGVTALCAYGFYRVGLGNIEKRELQREKIWSRIHLVPLLLAEGDRDAYRREQAALAREREIMKGVKNWEVGKSVYNEPRYRSPEWVVVL</sequence>